<evidence type="ECO:0000313" key="13">
    <source>
        <dbReference type="Proteomes" id="UP000593571"/>
    </source>
</evidence>
<dbReference type="EMBL" id="JACASE010000001">
    <property type="protein sequence ID" value="KAF6506927.1"/>
    <property type="molecule type" value="Genomic_DNA"/>
</dbReference>
<dbReference type="GO" id="GO:0046872">
    <property type="term" value="F:metal ion binding"/>
    <property type="evidence" value="ECO:0007669"/>
    <property type="project" value="UniProtKB-KW"/>
</dbReference>
<dbReference type="Pfam" id="PF00149">
    <property type="entry name" value="Metallophos"/>
    <property type="match status" value="1"/>
</dbReference>
<dbReference type="Gene3D" id="3.60.21.10">
    <property type="match status" value="1"/>
</dbReference>
<dbReference type="InterPro" id="IPR029052">
    <property type="entry name" value="Metallo-depent_PP-like"/>
</dbReference>
<keyword evidence="7 9" id="KW-0378">Hydrolase</keyword>
<dbReference type="PROSITE" id="PS00785">
    <property type="entry name" value="5_NUCLEOTIDASE_1"/>
    <property type="match status" value="1"/>
</dbReference>
<comment type="caution">
    <text evidence="12">The sequence shown here is derived from an EMBL/GenBank/DDBJ whole genome shotgun (WGS) entry which is preliminary data.</text>
</comment>
<dbReference type="GO" id="GO:0008253">
    <property type="term" value="F:5'-nucleotidase activity"/>
    <property type="evidence" value="ECO:0007669"/>
    <property type="project" value="UniProtKB-EC"/>
</dbReference>
<dbReference type="PANTHER" id="PTHR11575">
    <property type="entry name" value="5'-NUCLEOTIDASE-RELATED"/>
    <property type="match status" value="1"/>
</dbReference>
<evidence type="ECO:0000256" key="1">
    <source>
        <dbReference type="ARBA" id="ARBA00000815"/>
    </source>
</evidence>
<evidence type="ECO:0000256" key="3">
    <source>
        <dbReference type="ARBA" id="ARBA00012643"/>
    </source>
</evidence>
<comment type="catalytic activity">
    <reaction evidence="1">
        <text>a ribonucleoside 5'-phosphate + H2O = a ribonucleoside + phosphate</text>
        <dbReference type="Rhea" id="RHEA:12484"/>
        <dbReference type="ChEBI" id="CHEBI:15377"/>
        <dbReference type="ChEBI" id="CHEBI:18254"/>
        <dbReference type="ChEBI" id="CHEBI:43474"/>
        <dbReference type="ChEBI" id="CHEBI:58043"/>
        <dbReference type="EC" id="3.1.3.5"/>
    </reaction>
</comment>
<dbReference type="InterPro" id="IPR008334">
    <property type="entry name" value="5'-Nucleotdase_C"/>
</dbReference>
<feature type="chain" id="PRO_5029949846" description="5'-nucleotidase" evidence="9">
    <location>
        <begin position="27"/>
        <end position="524"/>
    </location>
</feature>
<evidence type="ECO:0000313" key="12">
    <source>
        <dbReference type="EMBL" id="KAF6506927.1"/>
    </source>
</evidence>
<evidence type="ECO:0000259" key="11">
    <source>
        <dbReference type="Pfam" id="PF02872"/>
    </source>
</evidence>
<dbReference type="InterPro" id="IPR004843">
    <property type="entry name" value="Calcineurin-like_PHP"/>
</dbReference>
<dbReference type="PRINTS" id="PR01607">
    <property type="entry name" value="APYRASEFAMLY"/>
</dbReference>
<evidence type="ECO:0000256" key="8">
    <source>
        <dbReference type="ARBA" id="ARBA00029793"/>
    </source>
</evidence>
<dbReference type="SUPFAM" id="SSF56300">
    <property type="entry name" value="Metallo-dependent phosphatases"/>
    <property type="match status" value="1"/>
</dbReference>
<dbReference type="FunFam" id="3.60.21.10:FF:000020">
    <property type="entry name" value="NT5E isoform 4"/>
    <property type="match status" value="1"/>
</dbReference>
<dbReference type="AlphaFoldDB" id="A0A7J8KDH3"/>
<keyword evidence="5 9" id="KW-0732">Signal</keyword>
<feature type="signal peptide" evidence="9">
    <location>
        <begin position="1"/>
        <end position="26"/>
    </location>
</feature>
<evidence type="ECO:0000256" key="7">
    <source>
        <dbReference type="ARBA" id="ARBA00022801"/>
    </source>
</evidence>
<dbReference type="GO" id="GO:0000166">
    <property type="term" value="F:nucleotide binding"/>
    <property type="evidence" value="ECO:0007669"/>
    <property type="project" value="UniProtKB-KW"/>
</dbReference>
<reference evidence="12 13" key="1">
    <citation type="journal article" date="2020" name="Nature">
        <title>Six reference-quality genomes reveal evolution of bat adaptations.</title>
        <authorList>
            <person name="Jebb D."/>
            <person name="Huang Z."/>
            <person name="Pippel M."/>
            <person name="Hughes G.M."/>
            <person name="Lavrichenko K."/>
            <person name="Devanna P."/>
            <person name="Winkler S."/>
            <person name="Jermiin L.S."/>
            <person name="Skirmuntt E.C."/>
            <person name="Katzourakis A."/>
            <person name="Burkitt-Gray L."/>
            <person name="Ray D.A."/>
            <person name="Sullivan K.A.M."/>
            <person name="Roscito J.G."/>
            <person name="Kirilenko B.M."/>
            <person name="Davalos L.M."/>
            <person name="Corthals A.P."/>
            <person name="Power M.L."/>
            <person name="Jones G."/>
            <person name="Ransome R.D."/>
            <person name="Dechmann D.K.N."/>
            <person name="Locatelli A.G."/>
            <person name="Puechmaille S.J."/>
            <person name="Fedrigo O."/>
            <person name="Jarvis E.D."/>
            <person name="Hiller M."/>
            <person name="Vernes S.C."/>
            <person name="Myers E.W."/>
            <person name="Teeling E.C."/>
        </authorList>
    </citation>
    <scope>NUCLEOTIDE SEQUENCE [LARGE SCALE GENOMIC DNA]</scope>
    <source>
        <strain evidence="12">MRouAeg1</strain>
        <tissue evidence="12">Muscle</tissue>
    </source>
</reference>
<gene>
    <name evidence="12" type="ORF">HJG63_014423</name>
</gene>
<dbReference type="PROSITE" id="PS00786">
    <property type="entry name" value="5_NUCLEOTIDASE_2"/>
    <property type="match status" value="1"/>
</dbReference>
<accession>A0A7J8KDH3</accession>
<dbReference type="InterPro" id="IPR006179">
    <property type="entry name" value="5_nucleotidase/apyrase"/>
</dbReference>
<dbReference type="SUPFAM" id="SSF55816">
    <property type="entry name" value="5'-nucleotidase (syn. UDP-sugar hydrolase), C-terminal domain"/>
    <property type="match status" value="1"/>
</dbReference>
<evidence type="ECO:0000256" key="6">
    <source>
        <dbReference type="ARBA" id="ARBA00022741"/>
    </source>
</evidence>
<evidence type="ECO:0000256" key="4">
    <source>
        <dbReference type="ARBA" id="ARBA00022723"/>
    </source>
</evidence>
<feature type="domain" description="5'-Nucleotidase C-terminal" evidence="11">
    <location>
        <begin position="342"/>
        <end position="399"/>
    </location>
</feature>
<evidence type="ECO:0000256" key="2">
    <source>
        <dbReference type="ARBA" id="ARBA00006654"/>
    </source>
</evidence>
<protein>
    <recommendedName>
        <fullName evidence="3">5'-nucleotidase</fullName>
        <ecNumber evidence="3">3.1.3.5</ecNumber>
    </recommendedName>
    <alternativeName>
        <fullName evidence="8">Ecto-5'-nucleotidase</fullName>
    </alternativeName>
</protein>
<dbReference type="PANTHER" id="PTHR11575:SF24">
    <property type="entry name" value="5'-NUCLEOTIDASE"/>
    <property type="match status" value="1"/>
</dbReference>
<dbReference type="CDD" id="cd07409">
    <property type="entry name" value="MPP_CD73_N"/>
    <property type="match status" value="1"/>
</dbReference>
<sequence length="524" mass="57912">MCPRVPRAPALRLLALGALLWPAAGAWELTILHTNDVHSRLEQTSEDSSKCVDASRCVGGVARLYTKVQQIRSSEPHVLLLDAGDQYQGTIWFTVYKGAEVAHFMNALRYDAMALGNHEFDNGPEGLIDPLLKKARFPILSANIKAKGPLASQISGLYFSYKNLSVGGEVVGIVGYTSKETPFLSNPGTNLVFEDEITALQLEVDKLKTLNVNKIIALGHSGFEMDKLIAQKVKGVDVVVGGHSNTFLYTGNPPSKEVPVGKYPFIVTSDDGRKVPVVQAYAFGKYLGYLKVEFDEKGNVITSHGNPILLNSSIPEDPNIKADINKWRVKLDNYSSQELGKTIVYLDGSTETCRFKECNMGNLICDATINNNLRHLDETSWNHVSMCILNGGGIRSPIDERNNGIHVVYDLSRKPGDRVVTLDVLCTQCRVPSYEPLKMDEVYKVILSNFLANGGDGYQMIKDEMLQYDSGDQDINVVSQYISKMKVVYPAVEGRIMFSTGSHYHGSFSLIFLSLLEIIIVSYQ</sequence>
<keyword evidence="6 9" id="KW-0547">Nucleotide-binding</keyword>
<dbReference type="Proteomes" id="UP000593571">
    <property type="component" value="Unassembled WGS sequence"/>
</dbReference>
<dbReference type="GO" id="GO:0006196">
    <property type="term" value="P:AMP catabolic process"/>
    <property type="evidence" value="ECO:0007669"/>
    <property type="project" value="TreeGrafter"/>
</dbReference>
<feature type="domain" description="Calcineurin-like phosphoesterase" evidence="10">
    <location>
        <begin position="29"/>
        <end position="244"/>
    </location>
</feature>
<proteinExistence type="inferred from homology"/>
<dbReference type="InterPro" id="IPR006146">
    <property type="entry name" value="5'-Nucleotdase_CS"/>
</dbReference>
<evidence type="ECO:0000259" key="10">
    <source>
        <dbReference type="Pfam" id="PF00149"/>
    </source>
</evidence>
<keyword evidence="4" id="KW-0479">Metal-binding</keyword>
<feature type="domain" description="5'-Nucleotidase C-terminal" evidence="11">
    <location>
        <begin position="404"/>
        <end position="462"/>
    </location>
</feature>
<dbReference type="GO" id="GO:0005886">
    <property type="term" value="C:plasma membrane"/>
    <property type="evidence" value="ECO:0007669"/>
    <property type="project" value="TreeGrafter"/>
</dbReference>
<evidence type="ECO:0000256" key="5">
    <source>
        <dbReference type="ARBA" id="ARBA00022729"/>
    </source>
</evidence>
<dbReference type="InterPro" id="IPR036907">
    <property type="entry name" value="5'-Nucleotdase_C_sf"/>
</dbReference>
<dbReference type="EC" id="3.1.3.5" evidence="3"/>
<name>A0A7J8KDH3_ROUAE</name>
<evidence type="ECO:0000256" key="9">
    <source>
        <dbReference type="RuleBase" id="RU362119"/>
    </source>
</evidence>
<comment type="similarity">
    <text evidence="2 9">Belongs to the 5'-nucleotidase family.</text>
</comment>
<keyword evidence="13" id="KW-1185">Reference proteome</keyword>
<dbReference type="Pfam" id="PF02872">
    <property type="entry name" value="5_nucleotid_C"/>
    <property type="match status" value="2"/>
</dbReference>
<dbReference type="Gene3D" id="3.90.780.10">
    <property type="entry name" value="5'-Nucleotidase, C-terminal domain"/>
    <property type="match status" value="2"/>
</dbReference>
<organism evidence="12 13">
    <name type="scientific">Rousettus aegyptiacus</name>
    <name type="common">Egyptian fruit bat</name>
    <name type="synonym">Pteropus aegyptiacus</name>
    <dbReference type="NCBI Taxonomy" id="9407"/>
    <lineage>
        <taxon>Eukaryota</taxon>
        <taxon>Metazoa</taxon>
        <taxon>Chordata</taxon>
        <taxon>Craniata</taxon>
        <taxon>Vertebrata</taxon>
        <taxon>Euteleostomi</taxon>
        <taxon>Mammalia</taxon>
        <taxon>Eutheria</taxon>
        <taxon>Laurasiatheria</taxon>
        <taxon>Chiroptera</taxon>
        <taxon>Yinpterochiroptera</taxon>
        <taxon>Pteropodoidea</taxon>
        <taxon>Pteropodidae</taxon>
        <taxon>Rousettinae</taxon>
        <taxon>Rousettus</taxon>
    </lineage>
</organism>